<evidence type="ECO:0000313" key="3">
    <source>
        <dbReference type="Proteomes" id="UP001190700"/>
    </source>
</evidence>
<comment type="caution">
    <text evidence="2">The sequence shown here is derived from an EMBL/GenBank/DDBJ whole genome shotgun (WGS) entry which is preliminary data.</text>
</comment>
<keyword evidence="3" id="KW-1185">Reference proteome</keyword>
<gene>
    <name evidence="2" type="ORF">CYMTET_35166</name>
</gene>
<feature type="compositionally biased region" description="Acidic residues" evidence="1">
    <location>
        <begin position="95"/>
        <end position="107"/>
    </location>
</feature>
<feature type="region of interest" description="Disordered" evidence="1">
    <location>
        <begin position="40"/>
        <end position="114"/>
    </location>
</feature>
<evidence type="ECO:0000313" key="2">
    <source>
        <dbReference type="EMBL" id="KAK3255663.1"/>
    </source>
</evidence>
<name>A0AAE0KP89_9CHLO</name>
<feature type="region of interest" description="Disordered" evidence="1">
    <location>
        <begin position="162"/>
        <end position="186"/>
    </location>
</feature>
<feature type="compositionally biased region" description="Basic residues" evidence="1">
    <location>
        <begin position="71"/>
        <end position="88"/>
    </location>
</feature>
<organism evidence="2 3">
    <name type="scientific">Cymbomonas tetramitiformis</name>
    <dbReference type="NCBI Taxonomy" id="36881"/>
    <lineage>
        <taxon>Eukaryota</taxon>
        <taxon>Viridiplantae</taxon>
        <taxon>Chlorophyta</taxon>
        <taxon>Pyramimonadophyceae</taxon>
        <taxon>Pyramimonadales</taxon>
        <taxon>Pyramimonadaceae</taxon>
        <taxon>Cymbomonas</taxon>
    </lineage>
</organism>
<feature type="non-terminal residue" evidence="2">
    <location>
        <position position="1"/>
    </location>
</feature>
<reference evidence="2 3" key="1">
    <citation type="journal article" date="2015" name="Genome Biol. Evol.">
        <title>Comparative Genomics of a Bacterivorous Green Alga Reveals Evolutionary Causalities and Consequences of Phago-Mixotrophic Mode of Nutrition.</title>
        <authorList>
            <person name="Burns J.A."/>
            <person name="Paasch A."/>
            <person name="Narechania A."/>
            <person name="Kim E."/>
        </authorList>
    </citation>
    <scope>NUCLEOTIDE SEQUENCE [LARGE SCALE GENOMIC DNA]</scope>
    <source>
        <strain evidence="2 3">PLY_AMNH</strain>
    </source>
</reference>
<accession>A0AAE0KP89</accession>
<dbReference type="Proteomes" id="UP001190700">
    <property type="component" value="Unassembled WGS sequence"/>
</dbReference>
<protein>
    <submittedName>
        <fullName evidence="2">Uncharacterized protein</fullName>
    </submittedName>
</protein>
<proteinExistence type="predicted"/>
<dbReference type="EMBL" id="LGRX02022402">
    <property type="protein sequence ID" value="KAK3255663.1"/>
    <property type="molecule type" value="Genomic_DNA"/>
</dbReference>
<evidence type="ECO:0000256" key="1">
    <source>
        <dbReference type="SAM" id="MobiDB-lite"/>
    </source>
</evidence>
<dbReference type="AlphaFoldDB" id="A0AAE0KP89"/>
<sequence>FRYSVLSASCTFGVNRRCRGVPASPKCHVATMLSHLAVSTDSLSDTEFDKTTPGQEEEEFFVPQPQPPQLRLRRGSRTRSRSGSRSRRGSREGSPADEDGIASESEVESPRRSDQLMKELGFVPAHVRWEQTRLKNQKSMSAEVRGLILLHLLLLPGLTHGPTDANQDDDHFHHSSTKPGPGPHLSAALEQCAQQRAVGPL</sequence>